<dbReference type="InterPro" id="IPR034291">
    <property type="entry name" value="TMP_synthase"/>
</dbReference>
<evidence type="ECO:0000256" key="6">
    <source>
        <dbReference type="ARBA" id="ARBA00047334"/>
    </source>
</evidence>
<dbReference type="Gene3D" id="3.20.20.70">
    <property type="entry name" value="Aldolase class I"/>
    <property type="match status" value="1"/>
</dbReference>
<dbReference type="GO" id="GO:0004789">
    <property type="term" value="F:thiamine-phosphate diphosphorylase activity"/>
    <property type="evidence" value="ECO:0007669"/>
    <property type="project" value="UniProtKB-UniRule"/>
</dbReference>
<dbReference type="InterPro" id="IPR022998">
    <property type="entry name" value="ThiamineP_synth_TenI"/>
</dbReference>
<sequence length="216" mass="21828">MRGVGRLHVLVGSAPGGGGAVEDLARLALRGGADVIQLREKRRTTRERIAAALALSRLCREAGARLVVNDRLDIAIAADAGGVHLGIEDLPISVARALLGPDRLIGASARTAREAEAAMWAGADYIGAGPVYATGSKADAGDPIGVGGLAEIAAAVEIPVVAIGGITVERVGELLGAGAWGIALIEAVAQAPDPEGMVRLLRGALQAKQPGGEHAR</sequence>
<feature type="binding site" evidence="9">
    <location>
        <position position="108"/>
    </location>
    <ligand>
        <name>4-amino-2-methyl-5-(diphosphooxymethyl)pyrimidine</name>
        <dbReference type="ChEBI" id="CHEBI:57841"/>
    </ligand>
</feature>
<accession>A0A937XCB4</accession>
<dbReference type="GO" id="GO:0005737">
    <property type="term" value="C:cytoplasm"/>
    <property type="evidence" value="ECO:0007669"/>
    <property type="project" value="TreeGrafter"/>
</dbReference>
<dbReference type="GO" id="GO:0009228">
    <property type="term" value="P:thiamine biosynthetic process"/>
    <property type="evidence" value="ECO:0007669"/>
    <property type="project" value="UniProtKB-KW"/>
</dbReference>
<evidence type="ECO:0000313" key="13">
    <source>
        <dbReference type="EMBL" id="MBM3317831.1"/>
    </source>
</evidence>
<comment type="function">
    <text evidence="9">Condenses 4-methyl-5-(beta-hydroxyethyl)thiazole monophosphate (THZ-P) and 2-methyl-4-amino-5-hydroxymethyl pyrimidine pyrophosphate (HMP-PP) to form thiamine monophosphate (TMP).</text>
</comment>
<dbReference type="GO" id="GO:0000287">
    <property type="term" value="F:magnesium ion binding"/>
    <property type="evidence" value="ECO:0007669"/>
    <property type="project" value="UniProtKB-UniRule"/>
</dbReference>
<feature type="binding site" evidence="9">
    <location>
        <position position="137"/>
    </location>
    <ligand>
        <name>4-amino-2-methyl-5-(diphosphooxymethyl)pyrimidine</name>
        <dbReference type="ChEBI" id="CHEBI:57841"/>
    </ligand>
</feature>
<feature type="binding site" evidence="9">
    <location>
        <begin position="37"/>
        <end position="41"/>
    </location>
    <ligand>
        <name>4-amino-2-methyl-5-(diphosphooxymethyl)pyrimidine</name>
        <dbReference type="ChEBI" id="CHEBI:57841"/>
    </ligand>
</feature>
<comment type="catalytic activity">
    <reaction evidence="7 9 10">
        <text>2-(2-carboxy-4-methylthiazol-5-yl)ethyl phosphate + 4-amino-2-methyl-5-(diphosphooxymethyl)pyrimidine + 2 H(+) = thiamine phosphate + CO2 + diphosphate</text>
        <dbReference type="Rhea" id="RHEA:47848"/>
        <dbReference type="ChEBI" id="CHEBI:15378"/>
        <dbReference type="ChEBI" id="CHEBI:16526"/>
        <dbReference type="ChEBI" id="CHEBI:33019"/>
        <dbReference type="ChEBI" id="CHEBI:37575"/>
        <dbReference type="ChEBI" id="CHEBI:57841"/>
        <dbReference type="ChEBI" id="CHEBI:62890"/>
        <dbReference type="EC" id="2.5.1.3"/>
    </reaction>
</comment>
<dbReference type="EMBL" id="VGIY01000197">
    <property type="protein sequence ID" value="MBM3317831.1"/>
    <property type="molecule type" value="Genomic_DNA"/>
</dbReference>
<keyword evidence="4 9" id="KW-0460">Magnesium</keyword>
<comment type="pathway">
    <text evidence="1 9 11">Cofactor biosynthesis; thiamine diphosphate biosynthesis; thiamine phosphate from 4-amino-2-methyl-5-diphosphomethylpyrimidine and 4-methyl-5-(2-phosphoethyl)-thiazole: step 1/1.</text>
</comment>
<organism evidence="13 14">
    <name type="scientific">Eiseniibacteriota bacterium</name>
    <dbReference type="NCBI Taxonomy" id="2212470"/>
    <lineage>
        <taxon>Bacteria</taxon>
        <taxon>Candidatus Eiseniibacteriota</taxon>
    </lineage>
</organism>
<feature type="binding site" evidence="9">
    <location>
        <position position="69"/>
    </location>
    <ligand>
        <name>4-amino-2-methyl-5-(diphosphooxymethyl)pyrimidine</name>
        <dbReference type="ChEBI" id="CHEBI:57841"/>
    </ligand>
</feature>
<dbReference type="PANTHER" id="PTHR20857:SF15">
    <property type="entry name" value="THIAMINE-PHOSPHATE SYNTHASE"/>
    <property type="match status" value="1"/>
</dbReference>
<evidence type="ECO:0000256" key="1">
    <source>
        <dbReference type="ARBA" id="ARBA00005165"/>
    </source>
</evidence>
<comment type="similarity">
    <text evidence="9 10">Belongs to the thiamine-phosphate synthase family.</text>
</comment>
<dbReference type="AlphaFoldDB" id="A0A937XCB4"/>
<feature type="binding site" evidence="9">
    <location>
        <begin position="134"/>
        <end position="136"/>
    </location>
    <ligand>
        <name>2-[(2R,5Z)-2-carboxy-4-methylthiazol-5(2H)-ylidene]ethyl phosphate</name>
        <dbReference type="ChEBI" id="CHEBI:62899"/>
    </ligand>
</feature>
<evidence type="ECO:0000256" key="3">
    <source>
        <dbReference type="ARBA" id="ARBA00022723"/>
    </source>
</evidence>
<feature type="binding site" evidence="9">
    <location>
        <position position="70"/>
    </location>
    <ligand>
        <name>Mg(2+)</name>
        <dbReference type="ChEBI" id="CHEBI:18420"/>
    </ligand>
</feature>
<keyword evidence="3 9" id="KW-0479">Metal-binding</keyword>
<protein>
    <recommendedName>
        <fullName evidence="9">Thiamine-phosphate synthase</fullName>
        <shortName evidence="9">TP synthase</shortName>
        <shortName evidence="9">TPS</shortName>
        <ecNumber evidence="9">2.5.1.3</ecNumber>
    </recommendedName>
    <alternativeName>
        <fullName evidence="9">Thiamine-phosphate pyrophosphorylase</fullName>
        <shortName evidence="9">TMP pyrophosphorylase</shortName>
        <shortName evidence="9">TMP-PPase</shortName>
    </alternativeName>
</protein>
<evidence type="ECO:0000259" key="12">
    <source>
        <dbReference type="Pfam" id="PF02581"/>
    </source>
</evidence>
<dbReference type="EC" id="2.5.1.3" evidence="9"/>
<comment type="catalytic activity">
    <reaction evidence="6 9 10">
        <text>4-methyl-5-(2-phosphooxyethyl)-thiazole + 4-amino-2-methyl-5-(diphosphooxymethyl)pyrimidine + H(+) = thiamine phosphate + diphosphate</text>
        <dbReference type="Rhea" id="RHEA:22328"/>
        <dbReference type="ChEBI" id="CHEBI:15378"/>
        <dbReference type="ChEBI" id="CHEBI:33019"/>
        <dbReference type="ChEBI" id="CHEBI:37575"/>
        <dbReference type="ChEBI" id="CHEBI:57841"/>
        <dbReference type="ChEBI" id="CHEBI:58296"/>
        <dbReference type="EC" id="2.5.1.3"/>
    </reaction>
</comment>
<dbReference type="CDD" id="cd00564">
    <property type="entry name" value="TMP_TenI"/>
    <property type="match status" value="1"/>
</dbReference>
<evidence type="ECO:0000256" key="2">
    <source>
        <dbReference type="ARBA" id="ARBA00022679"/>
    </source>
</evidence>
<gene>
    <name evidence="9 13" type="primary">thiE</name>
    <name evidence="13" type="ORF">FJY75_08245</name>
</gene>
<comment type="catalytic activity">
    <reaction evidence="8 9 10">
        <text>2-[(2R,5Z)-2-carboxy-4-methylthiazol-5(2H)-ylidene]ethyl phosphate + 4-amino-2-methyl-5-(diphosphooxymethyl)pyrimidine + 2 H(+) = thiamine phosphate + CO2 + diphosphate</text>
        <dbReference type="Rhea" id="RHEA:47844"/>
        <dbReference type="ChEBI" id="CHEBI:15378"/>
        <dbReference type="ChEBI" id="CHEBI:16526"/>
        <dbReference type="ChEBI" id="CHEBI:33019"/>
        <dbReference type="ChEBI" id="CHEBI:37575"/>
        <dbReference type="ChEBI" id="CHEBI:57841"/>
        <dbReference type="ChEBI" id="CHEBI:62899"/>
        <dbReference type="EC" id="2.5.1.3"/>
    </reaction>
</comment>
<comment type="caution">
    <text evidence="9">Lacks conserved residue(s) required for the propagation of feature annotation.</text>
</comment>
<dbReference type="InterPro" id="IPR036206">
    <property type="entry name" value="ThiamineP_synth_sf"/>
</dbReference>
<dbReference type="PANTHER" id="PTHR20857">
    <property type="entry name" value="THIAMINE-PHOSPHATE PYROPHOSPHORYLASE"/>
    <property type="match status" value="1"/>
</dbReference>
<dbReference type="Pfam" id="PF02581">
    <property type="entry name" value="TMP-TENI"/>
    <property type="match status" value="1"/>
</dbReference>
<evidence type="ECO:0000313" key="14">
    <source>
        <dbReference type="Proteomes" id="UP000748308"/>
    </source>
</evidence>
<name>A0A937XCB4_UNCEI</name>
<reference evidence="13" key="1">
    <citation type="submission" date="2019-03" db="EMBL/GenBank/DDBJ databases">
        <title>Lake Tanganyika Metagenome-Assembled Genomes (MAGs).</title>
        <authorList>
            <person name="Tran P."/>
        </authorList>
    </citation>
    <scope>NUCLEOTIDE SEQUENCE</scope>
    <source>
        <strain evidence="13">M_DeepCast_400m_m2_100</strain>
    </source>
</reference>
<evidence type="ECO:0000256" key="10">
    <source>
        <dbReference type="RuleBase" id="RU003826"/>
    </source>
</evidence>
<keyword evidence="5 9" id="KW-0784">Thiamine biosynthesis</keyword>
<proteinExistence type="inferred from homology"/>
<dbReference type="GO" id="GO:0009229">
    <property type="term" value="P:thiamine diphosphate biosynthetic process"/>
    <property type="evidence" value="ECO:0007669"/>
    <property type="project" value="UniProtKB-UniRule"/>
</dbReference>
<evidence type="ECO:0000256" key="7">
    <source>
        <dbReference type="ARBA" id="ARBA00047851"/>
    </source>
</evidence>
<dbReference type="HAMAP" id="MF_00097">
    <property type="entry name" value="TMP_synthase"/>
    <property type="match status" value="1"/>
</dbReference>
<dbReference type="NCBIfam" id="TIGR00693">
    <property type="entry name" value="thiE"/>
    <property type="match status" value="1"/>
</dbReference>
<dbReference type="FunFam" id="3.20.20.70:FF:000096">
    <property type="entry name" value="Thiamine-phosphate synthase"/>
    <property type="match status" value="1"/>
</dbReference>
<feature type="binding site" evidence="9">
    <location>
        <position position="89"/>
    </location>
    <ligand>
        <name>Mg(2+)</name>
        <dbReference type="ChEBI" id="CHEBI:18420"/>
    </ligand>
</feature>
<evidence type="ECO:0000256" key="5">
    <source>
        <dbReference type="ARBA" id="ARBA00022977"/>
    </source>
</evidence>
<comment type="cofactor">
    <cofactor evidence="9">
        <name>Mg(2+)</name>
        <dbReference type="ChEBI" id="CHEBI:18420"/>
    </cofactor>
    <text evidence="9">Binds 1 Mg(2+) ion per subunit.</text>
</comment>
<feature type="binding site" evidence="9">
    <location>
        <position position="165"/>
    </location>
    <ligand>
        <name>2-[(2R,5Z)-2-carboxy-4-methylthiazol-5(2H)-ylidene]ethyl phosphate</name>
        <dbReference type="ChEBI" id="CHEBI:62899"/>
    </ligand>
</feature>
<dbReference type="InterPro" id="IPR013785">
    <property type="entry name" value="Aldolase_TIM"/>
</dbReference>
<evidence type="ECO:0000256" key="4">
    <source>
        <dbReference type="ARBA" id="ARBA00022842"/>
    </source>
</evidence>
<feature type="domain" description="Thiamine phosphate synthase/TenI" evidence="12">
    <location>
        <begin position="19"/>
        <end position="188"/>
    </location>
</feature>
<keyword evidence="2 9" id="KW-0808">Transferase</keyword>
<dbReference type="SUPFAM" id="SSF51391">
    <property type="entry name" value="Thiamin phosphate synthase"/>
    <property type="match status" value="1"/>
</dbReference>
<evidence type="ECO:0000256" key="8">
    <source>
        <dbReference type="ARBA" id="ARBA00047883"/>
    </source>
</evidence>
<dbReference type="Proteomes" id="UP000748308">
    <property type="component" value="Unassembled WGS sequence"/>
</dbReference>
<comment type="caution">
    <text evidence="13">The sequence shown here is derived from an EMBL/GenBank/DDBJ whole genome shotgun (WGS) entry which is preliminary data.</text>
</comment>
<evidence type="ECO:0000256" key="9">
    <source>
        <dbReference type="HAMAP-Rule" id="MF_00097"/>
    </source>
</evidence>
<evidence type="ECO:0000256" key="11">
    <source>
        <dbReference type="RuleBase" id="RU004253"/>
    </source>
</evidence>